<comment type="caution">
    <text evidence="1">The sequence shown here is derived from an EMBL/GenBank/DDBJ whole genome shotgun (WGS) entry which is preliminary data.</text>
</comment>
<sequence length="117" mass="13922">MKGIYFINEKWQMNDYTTINESTDIQKESILSYLEANHIESMKLNPYQMNDYYTIPHALFYDLKQIKPQLDCLVLYSAKAIDTFIASYPARWLVLKSFFNEVIFVDEAQTEQWQDIS</sequence>
<evidence type="ECO:0000313" key="1">
    <source>
        <dbReference type="EMBL" id="MDQ0272252.1"/>
    </source>
</evidence>
<proteinExistence type="predicted"/>
<reference evidence="1 2" key="1">
    <citation type="submission" date="2023-07" db="EMBL/GenBank/DDBJ databases">
        <title>Genomic Encyclopedia of Type Strains, Phase IV (KMG-IV): sequencing the most valuable type-strain genomes for metagenomic binning, comparative biology and taxonomic classification.</title>
        <authorList>
            <person name="Goeker M."/>
        </authorList>
    </citation>
    <scope>NUCLEOTIDE SEQUENCE [LARGE SCALE GENOMIC DNA]</scope>
    <source>
        <strain evidence="1 2">DSM 23494</strain>
    </source>
</reference>
<keyword evidence="2" id="KW-1185">Reference proteome</keyword>
<protein>
    <submittedName>
        <fullName evidence="1">Uncharacterized protein</fullName>
    </submittedName>
</protein>
<dbReference type="EMBL" id="JAUSUB010000021">
    <property type="protein sequence ID" value="MDQ0272252.1"/>
    <property type="molecule type" value="Genomic_DNA"/>
</dbReference>
<gene>
    <name evidence="1" type="ORF">J2S17_004144</name>
</gene>
<dbReference type="Proteomes" id="UP001238088">
    <property type="component" value="Unassembled WGS sequence"/>
</dbReference>
<dbReference type="RefSeq" id="WP_307477534.1">
    <property type="nucleotide sequence ID" value="NZ_JAUSUB010000021.1"/>
</dbReference>
<name>A0ABU0ALY7_9BACI</name>
<accession>A0ABU0ALY7</accession>
<evidence type="ECO:0000313" key="2">
    <source>
        <dbReference type="Proteomes" id="UP001238088"/>
    </source>
</evidence>
<organism evidence="1 2">
    <name type="scientific">Cytobacillus purgationiresistens</name>
    <dbReference type="NCBI Taxonomy" id="863449"/>
    <lineage>
        <taxon>Bacteria</taxon>
        <taxon>Bacillati</taxon>
        <taxon>Bacillota</taxon>
        <taxon>Bacilli</taxon>
        <taxon>Bacillales</taxon>
        <taxon>Bacillaceae</taxon>
        <taxon>Cytobacillus</taxon>
    </lineage>
</organism>